<sequence length="52" mass="5837">MDASILLVSRCVLTCLDIASTSFFYHSPIDLGSSIVCTIRHGEYLQKEKVQF</sequence>
<reference evidence="1" key="2">
    <citation type="journal article" date="2015" name="Data Brief">
        <title>Shoot transcriptome of the giant reed, Arundo donax.</title>
        <authorList>
            <person name="Barrero R.A."/>
            <person name="Guerrero F.D."/>
            <person name="Moolhuijzen P."/>
            <person name="Goolsby J.A."/>
            <person name="Tidwell J."/>
            <person name="Bellgard S.E."/>
            <person name="Bellgard M.I."/>
        </authorList>
    </citation>
    <scope>NUCLEOTIDE SEQUENCE</scope>
    <source>
        <tissue evidence="1">Shoot tissue taken approximately 20 cm above the soil surface</tissue>
    </source>
</reference>
<dbReference type="EMBL" id="GBRH01236788">
    <property type="protein sequence ID" value="JAD61107.1"/>
    <property type="molecule type" value="Transcribed_RNA"/>
</dbReference>
<protein>
    <submittedName>
        <fullName evidence="1">Uncharacterized protein</fullName>
    </submittedName>
</protein>
<accession>A0A0A9BPE5</accession>
<proteinExistence type="predicted"/>
<dbReference type="AlphaFoldDB" id="A0A0A9BPE5"/>
<name>A0A0A9BPE5_ARUDO</name>
<organism evidence="1">
    <name type="scientific">Arundo donax</name>
    <name type="common">Giant reed</name>
    <name type="synonym">Donax arundinaceus</name>
    <dbReference type="NCBI Taxonomy" id="35708"/>
    <lineage>
        <taxon>Eukaryota</taxon>
        <taxon>Viridiplantae</taxon>
        <taxon>Streptophyta</taxon>
        <taxon>Embryophyta</taxon>
        <taxon>Tracheophyta</taxon>
        <taxon>Spermatophyta</taxon>
        <taxon>Magnoliopsida</taxon>
        <taxon>Liliopsida</taxon>
        <taxon>Poales</taxon>
        <taxon>Poaceae</taxon>
        <taxon>PACMAD clade</taxon>
        <taxon>Arundinoideae</taxon>
        <taxon>Arundineae</taxon>
        <taxon>Arundo</taxon>
    </lineage>
</organism>
<evidence type="ECO:0000313" key="1">
    <source>
        <dbReference type="EMBL" id="JAD61107.1"/>
    </source>
</evidence>
<reference evidence="1" key="1">
    <citation type="submission" date="2014-09" db="EMBL/GenBank/DDBJ databases">
        <authorList>
            <person name="Magalhaes I.L.F."/>
            <person name="Oliveira U."/>
            <person name="Santos F.R."/>
            <person name="Vidigal T.H.D.A."/>
            <person name="Brescovit A.D."/>
            <person name="Santos A.J."/>
        </authorList>
    </citation>
    <scope>NUCLEOTIDE SEQUENCE</scope>
    <source>
        <tissue evidence="1">Shoot tissue taken approximately 20 cm above the soil surface</tissue>
    </source>
</reference>